<accession>A0A1X0I9P6</accession>
<feature type="domain" description="Phage capsid-like C-terminal" evidence="2">
    <location>
        <begin position="28"/>
        <end position="226"/>
    </location>
</feature>
<comment type="caution">
    <text evidence="3">The sequence shown here is derived from an EMBL/GenBank/DDBJ whole genome shotgun (WGS) entry which is preliminary data.</text>
</comment>
<dbReference type="RefSeq" id="WP_083172589.1">
    <property type="nucleotide sequence ID" value="NZ_AP022619.1"/>
</dbReference>
<protein>
    <recommendedName>
        <fullName evidence="2">Phage capsid-like C-terminal domain-containing protein</fullName>
    </recommendedName>
</protein>
<dbReference type="InterPro" id="IPR024455">
    <property type="entry name" value="Phage_capsid"/>
</dbReference>
<dbReference type="NCBIfam" id="TIGR01554">
    <property type="entry name" value="major_cap_HK97"/>
    <property type="match status" value="1"/>
</dbReference>
<dbReference type="Proteomes" id="UP000192513">
    <property type="component" value="Unassembled WGS sequence"/>
</dbReference>
<evidence type="ECO:0000259" key="2">
    <source>
        <dbReference type="Pfam" id="PF05065"/>
    </source>
</evidence>
<dbReference type="Gene3D" id="3.30.2320.10">
    <property type="entry name" value="hypothetical protein PF0899 domain"/>
    <property type="match status" value="1"/>
</dbReference>
<organism evidence="3 4">
    <name type="scientific">Mycobacterium paraseoulense</name>
    <dbReference type="NCBI Taxonomy" id="590652"/>
    <lineage>
        <taxon>Bacteria</taxon>
        <taxon>Bacillati</taxon>
        <taxon>Actinomycetota</taxon>
        <taxon>Actinomycetes</taxon>
        <taxon>Mycobacteriales</taxon>
        <taxon>Mycobacteriaceae</taxon>
        <taxon>Mycobacterium</taxon>
    </lineage>
</organism>
<sequence>MRHSDNQGTGDCRRGCAEARACLHDRPITVAAKKLAAHTGVSWEILSDWDRFVTYVQQELTRQVINVENSELILGDGTATHLTGFLSSSGILTATIGTDTALDAVEKEIASLRTGAALAEANLVVMHPSTFCAVRRSKDSQGRYLLNADPSAEQANQVWGIDVVATTQIAASTTLVLDTNKFGFVVLREAIVLRTGSDGNDFTSNIVRFVCEERLNLAVERLSAVLSLTGLPTA</sequence>
<dbReference type="SUPFAM" id="SSF56563">
    <property type="entry name" value="Major capsid protein gp5"/>
    <property type="match status" value="1"/>
</dbReference>
<evidence type="ECO:0000313" key="3">
    <source>
        <dbReference type="EMBL" id="ORB40275.1"/>
    </source>
</evidence>
<dbReference type="InterPro" id="IPR054612">
    <property type="entry name" value="Phage_capsid-like_C"/>
</dbReference>
<dbReference type="OrthoDB" id="4688919at2"/>
<proteinExistence type="predicted"/>
<dbReference type="STRING" id="590652.BST39_14405"/>
<comment type="subcellular location">
    <subcellularLocation>
        <location evidence="1">Virion</location>
    </subcellularLocation>
</comment>
<evidence type="ECO:0000256" key="1">
    <source>
        <dbReference type="ARBA" id="ARBA00004328"/>
    </source>
</evidence>
<dbReference type="Pfam" id="PF05065">
    <property type="entry name" value="Phage_capsid"/>
    <property type="match status" value="1"/>
</dbReference>
<gene>
    <name evidence="3" type="ORF">BST39_14405</name>
</gene>
<name>A0A1X0I9P6_9MYCO</name>
<evidence type="ECO:0000313" key="4">
    <source>
        <dbReference type="Proteomes" id="UP000192513"/>
    </source>
</evidence>
<keyword evidence="4" id="KW-1185">Reference proteome</keyword>
<dbReference type="Gene3D" id="3.30.2400.10">
    <property type="entry name" value="Major capsid protein gp5"/>
    <property type="match status" value="1"/>
</dbReference>
<reference evidence="3 4" key="1">
    <citation type="submission" date="2017-02" db="EMBL/GenBank/DDBJ databases">
        <title>The new phylogeny of genus Mycobacterium.</title>
        <authorList>
            <person name="Tortoli E."/>
            <person name="Trovato A."/>
            <person name="Cirillo D.M."/>
        </authorList>
    </citation>
    <scope>NUCLEOTIDE SEQUENCE [LARGE SCALE GENOMIC DNA]</scope>
    <source>
        <strain evidence="3 4">DSM 45000</strain>
    </source>
</reference>
<dbReference type="EMBL" id="MVIE01000016">
    <property type="protein sequence ID" value="ORB40275.1"/>
    <property type="molecule type" value="Genomic_DNA"/>
</dbReference>
<dbReference type="AlphaFoldDB" id="A0A1X0I9P6"/>